<comment type="caution">
    <text evidence="2">The sequence shown here is derived from an EMBL/GenBank/DDBJ whole genome shotgun (WGS) entry which is preliminary data.</text>
</comment>
<dbReference type="PANTHER" id="PTHR20883:SF48">
    <property type="entry name" value="ECTOINE DIOXYGENASE"/>
    <property type="match status" value="1"/>
</dbReference>
<dbReference type="EMBL" id="QSBY01000009">
    <property type="protein sequence ID" value="RHW70206.1"/>
    <property type="molecule type" value="Genomic_DNA"/>
</dbReference>
<reference evidence="2 3" key="1">
    <citation type="submission" date="2018-09" db="EMBL/GenBank/DDBJ databases">
        <title>whole genome sequence of T. equiperdum IVM-t1 strain.</title>
        <authorList>
            <person name="Suganuma K."/>
        </authorList>
    </citation>
    <scope>NUCLEOTIDE SEQUENCE [LARGE SCALE GENOMIC DNA]</scope>
    <source>
        <strain evidence="2 3">IVM-t1</strain>
    </source>
</reference>
<protein>
    <submittedName>
        <fullName evidence="2">Phytanoyl-CoA dioxygenase (PhyH)</fullName>
    </submittedName>
</protein>
<dbReference type="InterPro" id="IPR008775">
    <property type="entry name" value="Phytyl_CoA_dOase-like"/>
</dbReference>
<comment type="cofactor">
    <cofactor evidence="1">
        <name>Fe cation</name>
        <dbReference type="ChEBI" id="CHEBI:24875"/>
    </cofactor>
</comment>
<dbReference type="Gene3D" id="2.60.120.620">
    <property type="entry name" value="q2cbj1_9rhob like domain"/>
    <property type="match status" value="1"/>
</dbReference>
<keyword evidence="2" id="KW-0223">Dioxygenase</keyword>
<organism evidence="2 3">
    <name type="scientific">Trypanosoma brucei equiperdum</name>
    <dbReference type="NCBI Taxonomy" id="630700"/>
    <lineage>
        <taxon>Eukaryota</taxon>
        <taxon>Discoba</taxon>
        <taxon>Euglenozoa</taxon>
        <taxon>Kinetoplastea</taxon>
        <taxon>Metakinetoplastina</taxon>
        <taxon>Trypanosomatida</taxon>
        <taxon>Trypanosomatidae</taxon>
        <taxon>Trypanosoma</taxon>
    </lineage>
</organism>
<dbReference type="SUPFAM" id="SSF51197">
    <property type="entry name" value="Clavaminate synthase-like"/>
    <property type="match status" value="1"/>
</dbReference>
<keyword evidence="2" id="KW-0560">Oxidoreductase</keyword>
<dbReference type="Proteomes" id="UP000266743">
    <property type="component" value="Chromosome 9"/>
</dbReference>
<evidence type="ECO:0000256" key="1">
    <source>
        <dbReference type="ARBA" id="ARBA00001962"/>
    </source>
</evidence>
<dbReference type="PANTHER" id="PTHR20883">
    <property type="entry name" value="PHYTANOYL-COA DIOXYGENASE DOMAIN CONTAINING 1"/>
    <property type="match status" value="1"/>
</dbReference>
<evidence type="ECO:0000313" key="3">
    <source>
        <dbReference type="Proteomes" id="UP000266743"/>
    </source>
</evidence>
<evidence type="ECO:0000313" key="2">
    <source>
        <dbReference type="EMBL" id="RHW70206.1"/>
    </source>
</evidence>
<dbReference type="GO" id="GO:0046872">
    <property type="term" value="F:metal ion binding"/>
    <property type="evidence" value="ECO:0007669"/>
    <property type="project" value="UniProtKB-ARBA"/>
</dbReference>
<dbReference type="Pfam" id="PF05721">
    <property type="entry name" value="PhyH"/>
    <property type="match status" value="1"/>
</dbReference>
<dbReference type="GO" id="GO:0051213">
    <property type="term" value="F:dioxygenase activity"/>
    <property type="evidence" value="ECO:0007669"/>
    <property type="project" value="UniProtKB-KW"/>
</dbReference>
<proteinExistence type="predicted"/>
<dbReference type="AlphaFoldDB" id="A0A3L6L221"/>
<accession>A0A3L6L221</accession>
<sequence>MRSGRKLGCFTNRLRLPFFSPCSQITALTASHRCKSYVLKFLRGQLPEDLKDVNGALGCLYGTLPDVDEFGQFVISPDVVNSFHQFGYVKMPIPVLDHQQIDKLADEVNELANNVEHHPKTERLYATSLADLTGGPLFFCQGQWRAAWGMHDLIYLPTITVAASQILNNSLVRLWYDEVFMKAARTGPCVPWQQNYARWQHTKPVNHVTVMIALDTMNKDRGAPCLVPGSHRWREGGLLPPVSYDPTKDEAHQLNTIWEIINEEEGEMLMDTPPVTVDLRRGEALLIHPLTLFATHGNRSLDSVRCCFIHYMGEKTYAVQNGPLLPHTTKFQADAMIQGPFYPVVFDPAMTEELTMLPTAPSEEEA</sequence>
<name>A0A3L6L221_9TRYP</name>
<gene>
    <name evidence="2" type="ORF">DPX39_090037600</name>
</gene>